<protein>
    <submittedName>
        <fullName evidence="6">Extracellular solute-binding protein</fullName>
    </submittedName>
</protein>
<reference evidence="6 7" key="1">
    <citation type="submission" date="2018-08" db="EMBL/GenBank/DDBJ databases">
        <title>A genome reference for cultivated species of the human gut microbiota.</title>
        <authorList>
            <person name="Zou Y."/>
            <person name="Xue W."/>
            <person name="Luo G."/>
        </authorList>
    </citation>
    <scope>NUCLEOTIDE SEQUENCE [LARGE SCALE GENOMIC DNA]</scope>
    <source>
        <strain evidence="6 7">TM09-12</strain>
    </source>
</reference>
<evidence type="ECO:0000256" key="1">
    <source>
        <dbReference type="ARBA" id="ARBA00022475"/>
    </source>
</evidence>
<evidence type="ECO:0000256" key="4">
    <source>
        <dbReference type="ARBA" id="ARBA00023139"/>
    </source>
</evidence>
<dbReference type="InterPro" id="IPR006059">
    <property type="entry name" value="SBP"/>
</dbReference>
<accession>A0A374P5M8</accession>
<dbReference type="Gene3D" id="3.40.190.10">
    <property type="entry name" value="Periplasmic binding protein-like II"/>
    <property type="match status" value="2"/>
</dbReference>
<keyword evidence="3" id="KW-0472">Membrane</keyword>
<dbReference type="Proteomes" id="UP000263014">
    <property type="component" value="Unassembled WGS sequence"/>
</dbReference>
<evidence type="ECO:0000313" key="6">
    <source>
        <dbReference type="EMBL" id="RGJ02771.1"/>
    </source>
</evidence>
<evidence type="ECO:0000256" key="2">
    <source>
        <dbReference type="ARBA" id="ARBA00022729"/>
    </source>
</evidence>
<dbReference type="Pfam" id="PF01547">
    <property type="entry name" value="SBP_bac_1"/>
    <property type="match status" value="1"/>
</dbReference>
<keyword evidence="5" id="KW-0449">Lipoprotein</keyword>
<dbReference type="PROSITE" id="PS51257">
    <property type="entry name" value="PROKAR_LIPOPROTEIN"/>
    <property type="match status" value="1"/>
</dbReference>
<name>A0A374P5M8_9FIRM</name>
<evidence type="ECO:0000256" key="3">
    <source>
        <dbReference type="ARBA" id="ARBA00023136"/>
    </source>
</evidence>
<dbReference type="EMBL" id="QSON01000007">
    <property type="protein sequence ID" value="RGJ02771.1"/>
    <property type="molecule type" value="Genomic_DNA"/>
</dbReference>
<dbReference type="PANTHER" id="PTHR43649">
    <property type="entry name" value="ARABINOSE-BINDING PROTEIN-RELATED"/>
    <property type="match status" value="1"/>
</dbReference>
<sequence length="547" mass="61924">MKKGNVFTRALTLTLAGSMLLTGCGGGSKTTETKAAQEAVDSDGRKMEGNLYTEGLPIVKEQETFTIAVIGHPLAKGTYEDKPCVIQAEKDTNIKIKWMEIPSTGWQEKINVMFASGELPDAIATGITDSSIVKNLPQLVPVGDYIDKYAPHVAETYNKYPDLKTMLKQDDGKIYSFMTNSQTSRNDSTSGVLFINKQWLDNLGLPVPATVDEYYAALKAFKEQDPNGNGANDEIPFSFCQQYYASQFKMMMGAFGIKDDTDHIMIEDGKVELSAAKPQYYDALKYYHKLASEGLLDVEGFSQTQQQYYSKGQQMVVGSFLEYLPYYVVGQENDSQYIPLAPLKSDSGEPLWDGIKDKFAGWHNGFVITKACKNPEALVRWFDYCNTSFTTKMQWFNGDRGVLWEMDDETGEWWNVNNYPEGQTKGEYRYTMSTGPHAPIFLTKDDWDKFVQKDDPQAEERKDCINLLEPYFPKDYILPVFEKTAVVEEKENLRVDIDNYIKNFTAQAVLSGIDDAGWKEHLAKLEKLNTARYLELQQQTYDNTNAN</sequence>
<dbReference type="InterPro" id="IPR050490">
    <property type="entry name" value="Bact_solute-bd_prot1"/>
</dbReference>
<keyword evidence="1" id="KW-1003">Cell membrane</keyword>
<evidence type="ECO:0000256" key="5">
    <source>
        <dbReference type="ARBA" id="ARBA00023288"/>
    </source>
</evidence>
<dbReference type="PANTHER" id="PTHR43649:SF33">
    <property type="entry name" value="POLYGALACTURONAN_RHAMNOGALACTURONAN-BINDING PROTEIN YTCQ"/>
    <property type="match status" value="1"/>
</dbReference>
<dbReference type="AlphaFoldDB" id="A0A374P5M8"/>
<comment type="caution">
    <text evidence="6">The sequence shown here is derived from an EMBL/GenBank/DDBJ whole genome shotgun (WGS) entry which is preliminary data.</text>
</comment>
<proteinExistence type="predicted"/>
<dbReference type="RefSeq" id="WP_117632583.1">
    <property type="nucleotide sequence ID" value="NZ_QSON01000007.1"/>
</dbReference>
<keyword evidence="4" id="KW-0564">Palmitate</keyword>
<organism evidence="6 7">
    <name type="scientific">Hungatella hathewayi</name>
    <dbReference type="NCBI Taxonomy" id="154046"/>
    <lineage>
        <taxon>Bacteria</taxon>
        <taxon>Bacillati</taxon>
        <taxon>Bacillota</taxon>
        <taxon>Clostridia</taxon>
        <taxon>Lachnospirales</taxon>
        <taxon>Lachnospiraceae</taxon>
        <taxon>Hungatella</taxon>
    </lineage>
</organism>
<evidence type="ECO:0000313" key="7">
    <source>
        <dbReference type="Proteomes" id="UP000263014"/>
    </source>
</evidence>
<keyword evidence="2" id="KW-0732">Signal</keyword>
<dbReference type="SUPFAM" id="SSF53850">
    <property type="entry name" value="Periplasmic binding protein-like II"/>
    <property type="match status" value="1"/>
</dbReference>
<gene>
    <name evidence="6" type="ORF">DXD79_16605</name>
</gene>